<evidence type="ECO:0000313" key="1">
    <source>
        <dbReference type="EMBL" id="RAK26806.1"/>
    </source>
</evidence>
<dbReference type="EMBL" id="QLMK01000012">
    <property type="protein sequence ID" value="RAK26806.1"/>
    <property type="molecule type" value="Genomic_DNA"/>
</dbReference>
<proteinExistence type="predicted"/>
<accession>A0A364JT72</accession>
<name>A0A364JT72_9HYPH</name>
<dbReference type="AlphaFoldDB" id="A0A364JT72"/>
<organism evidence="1 2">
    <name type="scientific">Falsochrobactrum ovis</name>
    <dbReference type="NCBI Taxonomy" id="1293442"/>
    <lineage>
        <taxon>Bacteria</taxon>
        <taxon>Pseudomonadati</taxon>
        <taxon>Pseudomonadota</taxon>
        <taxon>Alphaproteobacteria</taxon>
        <taxon>Hyphomicrobiales</taxon>
        <taxon>Brucellaceae</taxon>
        <taxon>Falsochrobactrum</taxon>
    </lineage>
</organism>
<protein>
    <submittedName>
        <fullName evidence="1">Uncharacterized protein</fullName>
    </submittedName>
</protein>
<comment type="caution">
    <text evidence="1">The sequence shown here is derived from an EMBL/GenBank/DDBJ whole genome shotgun (WGS) entry which is preliminary data.</text>
</comment>
<sequence length="65" mass="7263">MWTAIMQHHDLEITMFRAKLMADNSCSDDLKSARLSCFLGANGEFWDYGGVFSAGVGMRPTTEMI</sequence>
<evidence type="ECO:0000313" key="2">
    <source>
        <dbReference type="Proteomes" id="UP000249453"/>
    </source>
</evidence>
<reference evidence="1 2" key="1">
    <citation type="submission" date="2018-06" db="EMBL/GenBank/DDBJ databases">
        <title>Genomic Encyclopedia of Type Strains, Phase IV (KMG-IV): sequencing the most valuable type-strain genomes for metagenomic binning, comparative biology and taxonomic classification.</title>
        <authorList>
            <person name="Goeker M."/>
        </authorList>
    </citation>
    <scope>NUCLEOTIDE SEQUENCE [LARGE SCALE GENOMIC DNA]</scope>
    <source>
        <strain evidence="1 2">DSM 26720</strain>
    </source>
</reference>
<dbReference type="Proteomes" id="UP000249453">
    <property type="component" value="Unassembled WGS sequence"/>
</dbReference>
<keyword evidence="2" id="KW-1185">Reference proteome</keyword>
<gene>
    <name evidence="1" type="ORF">C7374_11227</name>
</gene>